<dbReference type="Gene3D" id="2.60.120.200">
    <property type="match status" value="1"/>
</dbReference>
<comment type="similarity">
    <text evidence="2 6">Belongs to the glycosyl hydrolase 43 family.</text>
</comment>
<evidence type="ECO:0000256" key="6">
    <source>
        <dbReference type="RuleBase" id="RU361187"/>
    </source>
</evidence>
<keyword evidence="4 6" id="KW-0326">Glycosidase</keyword>
<dbReference type="SUPFAM" id="SSF75005">
    <property type="entry name" value="Arabinanase/levansucrase/invertase"/>
    <property type="match status" value="1"/>
</dbReference>
<dbReference type="PANTHER" id="PTHR43301:SF3">
    <property type="entry name" value="ARABINAN ENDO-1,5-ALPHA-L-ARABINOSIDASE A-RELATED"/>
    <property type="match status" value="1"/>
</dbReference>
<dbReference type="GO" id="GO:0005975">
    <property type="term" value="P:carbohydrate metabolic process"/>
    <property type="evidence" value="ECO:0007669"/>
    <property type="project" value="InterPro"/>
</dbReference>
<dbReference type="PROSITE" id="PS51257">
    <property type="entry name" value="PROKAR_LIPOPROTEIN"/>
    <property type="match status" value="1"/>
</dbReference>
<organism evidence="8 9">
    <name type="scientific">Deinococcus reticulitermitis</name>
    <dbReference type="NCBI Taxonomy" id="856736"/>
    <lineage>
        <taxon>Bacteria</taxon>
        <taxon>Thermotogati</taxon>
        <taxon>Deinococcota</taxon>
        <taxon>Deinococci</taxon>
        <taxon>Deinococcales</taxon>
        <taxon>Deinococcaceae</taxon>
        <taxon>Deinococcus</taxon>
    </lineage>
</organism>
<keyword evidence="7" id="KW-0732">Signal</keyword>
<name>A0A1H6Y1D1_9DEIO</name>
<dbReference type="Proteomes" id="UP000199223">
    <property type="component" value="Unassembled WGS sequence"/>
</dbReference>
<dbReference type="InterPro" id="IPR023296">
    <property type="entry name" value="Glyco_hydro_beta-prop_sf"/>
</dbReference>
<dbReference type="OrthoDB" id="273314at2"/>
<dbReference type="AlphaFoldDB" id="A0A1H6Y1D1"/>
<gene>
    <name evidence="8" type="ORF">SAMN04488058_10660</name>
</gene>
<dbReference type="SUPFAM" id="SSF49899">
    <property type="entry name" value="Concanavalin A-like lectins/glucanases"/>
    <property type="match status" value="1"/>
</dbReference>
<evidence type="ECO:0000313" key="9">
    <source>
        <dbReference type="Proteomes" id="UP000199223"/>
    </source>
</evidence>
<evidence type="ECO:0000256" key="5">
    <source>
        <dbReference type="PIRSR" id="PIRSR606710-2"/>
    </source>
</evidence>
<comment type="pathway">
    <text evidence="1">Glycan metabolism; L-arabinan degradation.</text>
</comment>
<feature type="chain" id="PRO_5011468307" evidence="7">
    <location>
        <begin position="23"/>
        <end position="596"/>
    </location>
</feature>
<protein>
    <submittedName>
        <fullName evidence="8">Glycosyl hydrolases family 43</fullName>
    </submittedName>
</protein>
<dbReference type="STRING" id="856736.SAMN04488058_10660"/>
<proteinExistence type="inferred from homology"/>
<dbReference type="PANTHER" id="PTHR43301">
    <property type="entry name" value="ARABINAN ENDO-1,5-ALPHA-L-ARABINOSIDASE"/>
    <property type="match status" value="1"/>
</dbReference>
<feature type="signal peptide" evidence="7">
    <location>
        <begin position="1"/>
        <end position="22"/>
    </location>
</feature>
<dbReference type="Pfam" id="PF04616">
    <property type="entry name" value="Glyco_hydro_43"/>
    <property type="match status" value="1"/>
</dbReference>
<feature type="site" description="Important for catalytic activity, responsible for pKa modulation of the active site Glu and correct orientation of both the proton donor and substrate" evidence="5">
    <location>
        <position position="186"/>
    </location>
</feature>
<dbReference type="EMBL" id="FNZA01000006">
    <property type="protein sequence ID" value="SEJ32827.1"/>
    <property type="molecule type" value="Genomic_DNA"/>
</dbReference>
<dbReference type="CDD" id="cd18616">
    <property type="entry name" value="GH43_ABN-like"/>
    <property type="match status" value="1"/>
</dbReference>
<evidence type="ECO:0000313" key="8">
    <source>
        <dbReference type="EMBL" id="SEJ32827.1"/>
    </source>
</evidence>
<dbReference type="RefSeq" id="WP_092264257.1">
    <property type="nucleotide sequence ID" value="NZ_FNZA01000006.1"/>
</dbReference>
<keyword evidence="3 6" id="KW-0378">Hydrolase</keyword>
<evidence type="ECO:0000256" key="3">
    <source>
        <dbReference type="ARBA" id="ARBA00022801"/>
    </source>
</evidence>
<sequence length="596" mass="64184">MRRLAFASLTTSLLVSSCGLFKVPGAGTTTYRNPLTITAPDGTRVETCADPSVIRSKVPGDPHWYLYCTTDPLNAQDKDGSGNLRFRLIPVSKSTDLVNWTYVGDAFAQKPGWVKDDAGLWAPEIVYQNGKYYLYYAASDTKAGGSAIGVATSDSPAGPWTDSGGPVVEPQAPPGGDPNARRWVFDPEVLTDQSGQRWIYYGSYFGGLSVRKLSADGLKTDPATQVEVALDNRYEGALVTYREGYYYLMASATNCCNGPLTGYSVFAGRSTSPTGPFVDREGVSLLSPRVGGTPVLSLNGNRWVGPGHHDVFTDAGGQDWTIYHAIDRYDPDLGPGLTKRPALLDPIDWVNGWPTVRGGSWASDEPMPGPAAQPGEKSAYRVKVRPDDQVGERLSEYGDAFAGDTLGPAWSWVRPPAGGFGVAGGVFTFDTQAADLYEDQNSASVLTRAAPSGDYAVQVKLRTTVPAEGCCQNYVQGGLLIYGDDDRYLKLAVVSIWNTRQIEWAKETPLGTPAVPRYGNTVLGPPGDTTWLRIVRRGGAGGEETYTAYSSLDGLTWVRGGTWTHALGRAKIGLVSQGGAGFQSEFSDLRVYRLRN</sequence>
<evidence type="ECO:0000256" key="7">
    <source>
        <dbReference type="SAM" id="SignalP"/>
    </source>
</evidence>
<evidence type="ECO:0000256" key="1">
    <source>
        <dbReference type="ARBA" id="ARBA00004834"/>
    </source>
</evidence>
<dbReference type="GO" id="GO:0004553">
    <property type="term" value="F:hydrolase activity, hydrolyzing O-glycosyl compounds"/>
    <property type="evidence" value="ECO:0007669"/>
    <property type="project" value="InterPro"/>
</dbReference>
<accession>A0A1H6Y1D1</accession>
<dbReference type="InterPro" id="IPR013320">
    <property type="entry name" value="ConA-like_dom_sf"/>
</dbReference>
<evidence type="ECO:0000256" key="2">
    <source>
        <dbReference type="ARBA" id="ARBA00009865"/>
    </source>
</evidence>
<dbReference type="InterPro" id="IPR006710">
    <property type="entry name" value="Glyco_hydro_43"/>
</dbReference>
<dbReference type="Gene3D" id="2.115.10.20">
    <property type="entry name" value="Glycosyl hydrolase domain, family 43"/>
    <property type="match status" value="1"/>
</dbReference>
<reference evidence="9" key="1">
    <citation type="submission" date="2016-10" db="EMBL/GenBank/DDBJ databases">
        <authorList>
            <person name="Varghese N."/>
            <person name="Submissions S."/>
        </authorList>
    </citation>
    <scope>NUCLEOTIDE SEQUENCE [LARGE SCALE GENOMIC DNA]</scope>
    <source>
        <strain evidence="9">CGMCC 1.10218</strain>
    </source>
</reference>
<dbReference type="InterPro" id="IPR050727">
    <property type="entry name" value="GH43_arabinanases"/>
</dbReference>
<evidence type="ECO:0000256" key="4">
    <source>
        <dbReference type="ARBA" id="ARBA00023295"/>
    </source>
</evidence>
<keyword evidence="9" id="KW-1185">Reference proteome</keyword>